<dbReference type="GO" id="GO:0001836">
    <property type="term" value="P:release of cytochrome c from mitochondria"/>
    <property type="evidence" value="ECO:0007669"/>
    <property type="project" value="TreeGrafter"/>
</dbReference>
<gene>
    <name evidence="5" type="ORF">FBUS_05732</name>
</gene>
<keyword evidence="2" id="KW-0053">Apoptosis</keyword>
<dbReference type="OrthoDB" id="6021377at2759"/>
<dbReference type="GO" id="GO:0005741">
    <property type="term" value="C:mitochondrial outer membrane"/>
    <property type="evidence" value="ECO:0007669"/>
    <property type="project" value="TreeGrafter"/>
</dbReference>
<evidence type="ECO:0000256" key="2">
    <source>
        <dbReference type="ARBA" id="ARBA00022703"/>
    </source>
</evidence>
<keyword evidence="3" id="KW-1133">Transmembrane helix</keyword>
<organism evidence="5 6">
    <name type="scientific">Fasciolopsis buskii</name>
    <dbReference type="NCBI Taxonomy" id="27845"/>
    <lineage>
        <taxon>Eukaryota</taxon>
        <taxon>Metazoa</taxon>
        <taxon>Spiralia</taxon>
        <taxon>Lophotrochozoa</taxon>
        <taxon>Platyhelminthes</taxon>
        <taxon>Trematoda</taxon>
        <taxon>Digenea</taxon>
        <taxon>Plagiorchiida</taxon>
        <taxon>Echinostomata</taxon>
        <taxon>Echinostomatoidea</taxon>
        <taxon>Fasciolidae</taxon>
        <taxon>Fasciolopsis</taxon>
    </lineage>
</organism>
<evidence type="ECO:0000256" key="1">
    <source>
        <dbReference type="ARBA" id="ARBA00009458"/>
    </source>
</evidence>
<evidence type="ECO:0000313" key="5">
    <source>
        <dbReference type="EMBL" id="KAA0186276.1"/>
    </source>
</evidence>
<dbReference type="PROSITE" id="PS50062">
    <property type="entry name" value="BCL2_FAMILY"/>
    <property type="match status" value="1"/>
</dbReference>
<feature type="transmembrane region" description="Helical" evidence="3">
    <location>
        <begin position="195"/>
        <end position="218"/>
    </location>
</feature>
<evidence type="ECO:0000256" key="3">
    <source>
        <dbReference type="SAM" id="Phobius"/>
    </source>
</evidence>
<dbReference type="GO" id="GO:0008630">
    <property type="term" value="P:intrinsic apoptotic signaling pathway in response to DNA damage"/>
    <property type="evidence" value="ECO:0007669"/>
    <property type="project" value="TreeGrafter"/>
</dbReference>
<dbReference type="Gene3D" id="1.10.437.10">
    <property type="entry name" value="Blc2-like"/>
    <property type="match status" value="1"/>
</dbReference>
<comment type="similarity">
    <text evidence="1">Belongs to the Bcl-2 family.</text>
</comment>
<dbReference type="InterPro" id="IPR046371">
    <property type="entry name" value="Bcl-2_BH1-3"/>
</dbReference>
<sequence>MPSAFYDYTKVLCQSFLFYSLGEEERNRISRILPSPSEEFCLDKSENKELVDVLMMLASEIDTRFTQPSTVDKTIGELGLSNENLDRVRDVYMEVVNVMFRKMNWGRIVAMLAFLRMLSVHLLKRDRVSDVDVLIESTAKYCDERLRFWIQMHGGWHGLVDFFRQGSQRSENLQPSKSECTTDSAPAFRQSFGSFAMAAATGAVGAIGLAGLCALWSLRR</sequence>
<dbReference type="GO" id="GO:0042981">
    <property type="term" value="P:regulation of apoptotic process"/>
    <property type="evidence" value="ECO:0007669"/>
    <property type="project" value="InterPro"/>
</dbReference>
<dbReference type="SMART" id="SM00337">
    <property type="entry name" value="BCL"/>
    <property type="match status" value="1"/>
</dbReference>
<dbReference type="InterPro" id="IPR026298">
    <property type="entry name" value="Bcl-2_fam"/>
</dbReference>
<dbReference type="Pfam" id="PF00452">
    <property type="entry name" value="Bcl-2"/>
    <property type="match status" value="1"/>
</dbReference>
<keyword evidence="3" id="KW-0472">Membrane</keyword>
<dbReference type="PANTHER" id="PTHR11256">
    <property type="entry name" value="BCL-2 RELATED"/>
    <property type="match status" value="1"/>
</dbReference>
<dbReference type="SUPFAM" id="SSF56854">
    <property type="entry name" value="Bcl-2 inhibitors of programmed cell death"/>
    <property type="match status" value="1"/>
</dbReference>
<dbReference type="EMBL" id="LUCM01009855">
    <property type="protein sequence ID" value="KAA0186276.1"/>
    <property type="molecule type" value="Genomic_DNA"/>
</dbReference>
<name>A0A8E0RL18_9TREM</name>
<reference evidence="5" key="1">
    <citation type="submission" date="2019-05" db="EMBL/GenBank/DDBJ databases">
        <title>Annotation for the trematode Fasciolopsis buski.</title>
        <authorList>
            <person name="Choi Y.-J."/>
        </authorList>
    </citation>
    <scope>NUCLEOTIDE SEQUENCE</scope>
    <source>
        <strain evidence="5">HT</strain>
        <tissue evidence="5">Whole worm</tissue>
    </source>
</reference>
<dbReference type="AlphaFoldDB" id="A0A8E0RL18"/>
<feature type="domain" description="Bcl-2 Bcl-2 homology region 1-3" evidence="4">
    <location>
        <begin position="54"/>
        <end position="156"/>
    </location>
</feature>
<proteinExistence type="inferred from homology"/>
<protein>
    <recommendedName>
        <fullName evidence="4">Bcl-2 Bcl-2 homology region 1-3 domain-containing protein</fullName>
    </recommendedName>
</protein>
<keyword evidence="6" id="KW-1185">Reference proteome</keyword>
<dbReference type="GO" id="GO:0051400">
    <property type="term" value="F:BH domain binding"/>
    <property type="evidence" value="ECO:0007669"/>
    <property type="project" value="TreeGrafter"/>
</dbReference>
<dbReference type="InterPro" id="IPR002475">
    <property type="entry name" value="Bcl2-like"/>
</dbReference>
<dbReference type="GO" id="GO:0097192">
    <property type="term" value="P:extrinsic apoptotic signaling pathway in absence of ligand"/>
    <property type="evidence" value="ECO:0007669"/>
    <property type="project" value="TreeGrafter"/>
</dbReference>
<keyword evidence="3" id="KW-0812">Transmembrane</keyword>
<comment type="caution">
    <text evidence="5">The sequence shown here is derived from an EMBL/GenBank/DDBJ whole genome shotgun (WGS) entry which is preliminary data.</text>
</comment>
<dbReference type="Proteomes" id="UP000728185">
    <property type="component" value="Unassembled WGS sequence"/>
</dbReference>
<evidence type="ECO:0000259" key="4">
    <source>
        <dbReference type="SMART" id="SM00337"/>
    </source>
</evidence>
<evidence type="ECO:0000313" key="6">
    <source>
        <dbReference type="Proteomes" id="UP000728185"/>
    </source>
</evidence>
<dbReference type="InterPro" id="IPR036834">
    <property type="entry name" value="Bcl-2-like_sf"/>
</dbReference>
<dbReference type="CDD" id="cd06845">
    <property type="entry name" value="Bcl-2_like"/>
    <property type="match status" value="1"/>
</dbReference>
<dbReference type="PRINTS" id="PR01862">
    <property type="entry name" value="BCL2FAMILY"/>
</dbReference>
<accession>A0A8E0RL18</accession>